<comment type="similarity">
    <text evidence="1">Belongs to the pseudouridine synthase RluA family.</text>
</comment>
<dbReference type="InterPro" id="IPR020103">
    <property type="entry name" value="PsdUridine_synth_cat_dom_sf"/>
</dbReference>
<dbReference type="InterPro" id="IPR050188">
    <property type="entry name" value="RluA_PseudoU_synthase"/>
</dbReference>
<dbReference type="Gene3D" id="3.30.2350.10">
    <property type="entry name" value="Pseudouridine synthase"/>
    <property type="match status" value="1"/>
</dbReference>
<gene>
    <name evidence="4" type="ORF">MAGMO_2794</name>
</gene>
<reference evidence="4" key="1">
    <citation type="submission" date="2015-04" db="EMBL/GenBank/DDBJ databases">
        <authorList>
            <person name="Syromyatnikov M.Y."/>
            <person name="Popov V.N."/>
        </authorList>
    </citation>
    <scope>NUCLEOTIDE SEQUENCE</scope>
    <source>
        <strain evidence="4">MO-1</strain>
    </source>
</reference>
<protein>
    <submittedName>
        <fullName evidence="4">Putative Pseudouridine synthase</fullName>
        <ecNumber evidence="4">5.4.99.-</ecNumber>
    </submittedName>
</protein>
<evidence type="ECO:0000313" key="4">
    <source>
        <dbReference type="EMBL" id="CRH06942.1"/>
    </source>
</evidence>
<dbReference type="InterPro" id="IPR006145">
    <property type="entry name" value="PsdUridine_synth_RsuA/RluA"/>
</dbReference>
<evidence type="ECO:0000256" key="1">
    <source>
        <dbReference type="ARBA" id="ARBA00010876"/>
    </source>
</evidence>
<dbReference type="Pfam" id="PF00849">
    <property type="entry name" value="PseudoU_synth_2"/>
    <property type="match status" value="1"/>
</dbReference>
<dbReference type="EMBL" id="LO017727">
    <property type="protein sequence ID" value="CRH06942.1"/>
    <property type="molecule type" value="Genomic_DNA"/>
</dbReference>
<evidence type="ECO:0000259" key="3">
    <source>
        <dbReference type="Pfam" id="PF00849"/>
    </source>
</evidence>
<keyword evidence="2 4" id="KW-0413">Isomerase</keyword>
<name>A0A1S7LJ10_MAGMO</name>
<accession>A0A1S7LJ10</accession>
<dbReference type="GO" id="GO:0003723">
    <property type="term" value="F:RNA binding"/>
    <property type="evidence" value="ECO:0007669"/>
    <property type="project" value="InterPro"/>
</dbReference>
<organism evidence="4">
    <name type="scientific">Magnetococcus massalia (strain MO-1)</name>
    <dbReference type="NCBI Taxonomy" id="451514"/>
    <lineage>
        <taxon>Bacteria</taxon>
        <taxon>Pseudomonadati</taxon>
        <taxon>Pseudomonadota</taxon>
        <taxon>Magnetococcia</taxon>
        <taxon>Magnetococcales</taxon>
        <taxon>Magnetococcaceae</taxon>
        <taxon>Magnetococcus</taxon>
    </lineage>
</organism>
<evidence type="ECO:0000256" key="2">
    <source>
        <dbReference type="ARBA" id="ARBA00023235"/>
    </source>
</evidence>
<dbReference type="InterPro" id="IPR006224">
    <property type="entry name" value="PsdUridine_synth_RluA-like_CS"/>
</dbReference>
<dbReference type="PROSITE" id="PS01129">
    <property type="entry name" value="PSI_RLU"/>
    <property type="match status" value="1"/>
</dbReference>
<dbReference type="SUPFAM" id="SSF55120">
    <property type="entry name" value="Pseudouridine synthase"/>
    <property type="match status" value="1"/>
</dbReference>
<dbReference type="PANTHER" id="PTHR21600:SF44">
    <property type="entry name" value="RIBOSOMAL LARGE SUBUNIT PSEUDOURIDINE SYNTHASE D"/>
    <property type="match status" value="1"/>
</dbReference>
<dbReference type="CDD" id="cd02869">
    <property type="entry name" value="PseudoU_synth_RluA_like"/>
    <property type="match status" value="1"/>
</dbReference>
<feature type="domain" description="Pseudouridine synthase RsuA/RluA-like" evidence="3">
    <location>
        <begin position="29"/>
        <end position="178"/>
    </location>
</feature>
<sequence length="235" mass="26109">MEQPIFSAEPERRLTSENLACHILYRDYDLIVLNKPNRLPLYKGPGGGEVLADILPLLRFDANRDPAPAHRLDSATSGCLVLGRSKRARRQISELFVAGGAEKLYWAIVSPVPQMTEGVITLPLLDVGWPGRPRVRVRPQGKRSQTLFHLLGHDESHAWLALMPLTGRTHQLRVHCAAMGSPIVGDPLYGGVGGEHLTLHLHARRLSLGAPFARSFCAPAPEHMQHWISRFDKQP</sequence>
<dbReference type="GO" id="GO:0000455">
    <property type="term" value="P:enzyme-directed rRNA pseudouridine synthesis"/>
    <property type="evidence" value="ECO:0007669"/>
    <property type="project" value="TreeGrafter"/>
</dbReference>
<proteinExistence type="inferred from homology"/>
<dbReference type="GO" id="GO:0140098">
    <property type="term" value="F:catalytic activity, acting on RNA"/>
    <property type="evidence" value="ECO:0007669"/>
    <property type="project" value="UniProtKB-ARBA"/>
</dbReference>
<dbReference type="AlphaFoldDB" id="A0A1S7LJ10"/>
<dbReference type="GO" id="GO:0009982">
    <property type="term" value="F:pseudouridine synthase activity"/>
    <property type="evidence" value="ECO:0007669"/>
    <property type="project" value="InterPro"/>
</dbReference>
<dbReference type="EC" id="5.4.99.-" evidence="4"/>
<dbReference type="PANTHER" id="PTHR21600">
    <property type="entry name" value="MITOCHONDRIAL RNA PSEUDOURIDINE SYNTHASE"/>
    <property type="match status" value="1"/>
</dbReference>